<name>A0A3Q0JAK1_DIACI</name>
<accession>A0A3Q0JAK1</accession>
<dbReference type="Gene3D" id="1.20.1270.60">
    <property type="entry name" value="Arfaptin homology (AH) domain/BAR domain"/>
    <property type="match status" value="1"/>
</dbReference>
<dbReference type="Proteomes" id="UP000079169">
    <property type="component" value="Unplaced"/>
</dbReference>
<keyword evidence="1" id="KW-1185">Reference proteome</keyword>
<gene>
    <name evidence="2" type="primary">LOC113470942</name>
</gene>
<dbReference type="SUPFAM" id="SSF103657">
    <property type="entry name" value="BAR/IMD domain-like"/>
    <property type="match status" value="1"/>
</dbReference>
<protein>
    <submittedName>
        <fullName evidence="2">Tyrosine-protein kinase Fer-like</fullName>
    </submittedName>
</protein>
<sequence length="172" mass="19413">MGGFGINTNSTDGNTVGKNMAFIKEIHESILNRHDSEIYLLELMKKCVSNKLKSDRDYCASIQSIITQSNKINQSGGSPDTNSPGVASAMIGESWKSIMAELNNYVMLIRTNAQHVEKITLTQLNNLYNEKRKARKYYYEQYARISAKFNNKEQRGLNLHTSFVMVTHIIAG</sequence>
<reference evidence="2" key="1">
    <citation type="submission" date="2025-08" db="UniProtKB">
        <authorList>
            <consortium name="RefSeq"/>
        </authorList>
    </citation>
    <scope>IDENTIFICATION</scope>
</reference>
<evidence type="ECO:0000313" key="1">
    <source>
        <dbReference type="Proteomes" id="UP000079169"/>
    </source>
</evidence>
<organism evidence="1 2">
    <name type="scientific">Diaphorina citri</name>
    <name type="common">Asian citrus psyllid</name>
    <dbReference type="NCBI Taxonomy" id="121845"/>
    <lineage>
        <taxon>Eukaryota</taxon>
        <taxon>Metazoa</taxon>
        <taxon>Ecdysozoa</taxon>
        <taxon>Arthropoda</taxon>
        <taxon>Hexapoda</taxon>
        <taxon>Insecta</taxon>
        <taxon>Pterygota</taxon>
        <taxon>Neoptera</taxon>
        <taxon>Paraneoptera</taxon>
        <taxon>Hemiptera</taxon>
        <taxon>Sternorrhyncha</taxon>
        <taxon>Psylloidea</taxon>
        <taxon>Psyllidae</taxon>
        <taxon>Diaphorininae</taxon>
        <taxon>Diaphorina</taxon>
    </lineage>
</organism>
<dbReference type="STRING" id="121845.A0A3Q0JAK1"/>
<dbReference type="InterPro" id="IPR027267">
    <property type="entry name" value="AH/BAR_dom_sf"/>
</dbReference>
<dbReference type="RefSeq" id="XP_026685547.1">
    <property type="nucleotide sequence ID" value="XM_026829746.1"/>
</dbReference>
<dbReference type="GeneID" id="113470942"/>
<dbReference type="AlphaFoldDB" id="A0A3Q0JAK1"/>
<dbReference type="KEGG" id="dci:113470942"/>
<proteinExistence type="predicted"/>
<evidence type="ECO:0000313" key="2">
    <source>
        <dbReference type="RefSeq" id="XP_026685547.1"/>
    </source>
</evidence>
<dbReference type="PaxDb" id="121845-A0A3Q0JAK1"/>